<comment type="caution">
    <text evidence="8">The sequence shown here is derived from an EMBL/GenBank/DDBJ whole genome shotgun (WGS) entry which is preliminary data.</text>
</comment>
<dbReference type="CDD" id="cd00102">
    <property type="entry name" value="IPT"/>
    <property type="match status" value="1"/>
</dbReference>
<comment type="subcellular location">
    <subcellularLocation>
        <location evidence="1">Cell projection</location>
        <location evidence="1">Cilium</location>
    </subcellularLocation>
    <subcellularLocation>
        <location evidence="2">Cytoplasm</location>
    </subcellularLocation>
</comment>
<dbReference type="Pfam" id="PF01833">
    <property type="entry name" value="TIG"/>
    <property type="match status" value="2"/>
</dbReference>
<evidence type="ECO:0000256" key="1">
    <source>
        <dbReference type="ARBA" id="ARBA00004138"/>
    </source>
</evidence>
<dbReference type="EMBL" id="JBHTLD010000002">
    <property type="protein sequence ID" value="MFD1184659.1"/>
    <property type="molecule type" value="Genomic_DNA"/>
</dbReference>
<dbReference type="InterPro" id="IPR013783">
    <property type="entry name" value="Ig-like_fold"/>
</dbReference>
<dbReference type="Proteomes" id="UP001597094">
    <property type="component" value="Unassembled WGS sequence"/>
</dbReference>
<keyword evidence="3" id="KW-0963">Cytoplasm</keyword>
<feature type="domain" description="HYDIN/VesB/CFA65-like Ig-like" evidence="7">
    <location>
        <begin position="204"/>
        <end position="302"/>
    </location>
</feature>
<name>A0ABW3SIL3_9BACT</name>
<reference evidence="9" key="1">
    <citation type="journal article" date="2019" name="Int. J. Syst. Evol. Microbiol.">
        <title>The Global Catalogue of Microorganisms (GCM) 10K type strain sequencing project: providing services to taxonomists for standard genome sequencing and annotation.</title>
        <authorList>
            <consortium name="The Broad Institute Genomics Platform"/>
            <consortium name="The Broad Institute Genome Sequencing Center for Infectious Disease"/>
            <person name="Wu L."/>
            <person name="Ma J."/>
        </authorList>
    </citation>
    <scope>NUCLEOTIDE SEQUENCE [LARGE SCALE GENOMIC DNA]</scope>
    <source>
        <strain evidence="9">JCM 31319</strain>
    </source>
</reference>
<evidence type="ECO:0000313" key="8">
    <source>
        <dbReference type="EMBL" id="MFD1184659.1"/>
    </source>
</evidence>
<dbReference type="InterPro" id="IPR053879">
    <property type="entry name" value="HYDIN_VesB_CFA65-like_Ig"/>
</dbReference>
<keyword evidence="4" id="KW-0969">Cilium</keyword>
<dbReference type="InterPro" id="IPR014756">
    <property type="entry name" value="Ig_E-set"/>
</dbReference>
<dbReference type="InterPro" id="IPR002909">
    <property type="entry name" value="IPT_dom"/>
</dbReference>
<evidence type="ECO:0000259" key="7">
    <source>
        <dbReference type="Pfam" id="PF22544"/>
    </source>
</evidence>
<evidence type="ECO:0000313" key="9">
    <source>
        <dbReference type="Proteomes" id="UP001597094"/>
    </source>
</evidence>
<dbReference type="Gene3D" id="2.60.120.260">
    <property type="entry name" value="Galactose-binding domain-like"/>
    <property type="match status" value="1"/>
</dbReference>
<feature type="non-terminal residue" evidence="8">
    <location>
        <position position="457"/>
    </location>
</feature>
<dbReference type="NCBIfam" id="NF012200">
    <property type="entry name" value="choice_anch_D"/>
    <property type="match status" value="1"/>
</dbReference>
<feature type="domain" description="IPT/TIG" evidence="6">
    <location>
        <begin position="390"/>
        <end position="452"/>
    </location>
</feature>
<evidence type="ECO:0000256" key="4">
    <source>
        <dbReference type="ARBA" id="ARBA00023069"/>
    </source>
</evidence>
<accession>A0ABW3SIL3</accession>
<sequence>MAKLYAQFKETRLLKSLLLQFLFVFAFVVQGYGQTSLTLPFDYYGPWASPTAGSGVTSTGLGADKTTNLNPTGPATGGSAFFDTEGDRITVQVSTGATKTVSFYLRALGIFTPSVFSGEFVVEQSTDNGATYTTVKTVTSADQVGPTSSTQKPVTANLSSGATRVRFRYASRPANGEQLLFDAISITAGQPEINIKQTNDIVNNGTFGFGRVNLKTKKTLTFTIENLGSDILSLSGNPRVAIAGANAGEFAVDLTNTASTVAAGSATTFNVTFAPTSFSSKTASISIASNDTDENPYVINLTGTGDYLTPAISAINPTSGYVGSVVTITGSNFSNVTGITFNGTNAPGFTIVSDNEIQVTVPAGATTGPIILSATGVSPVSSQTFTVLSPTITSFTPAEGYVGDIVTVTGTNFVDVQVVTINGTEAVYILDDETTLRIQVPTGATTGPITITTLGGT</sequence>
<dbReference type="InterPro" id="IPR017868">
    <property type="entry name" value="Filamin/ABP280_repeat-like"/>
</dbReference>
<dbReference type="Gene3D" id="2.60.40.10">
    <property type="entry name" value="Immunoglobulins"/>
    <property type="match status" value="3"/>
</dbReference>
<keyword evidence="9" id="KW-1185">Reference proteome</keyword>
<dbReference type="Pfam" id="PF22544">
    <property type="entry name" value="HYDIN_VesB_CFA65-like_Ig"/>
    <property type="match status" value="1"/>
</dbReference>
<gene>
    <name evidence="8" type="ORF">ACFQ2O_00480</name>
</gene>
<protein>
    <submittedName>
        <fullName evidence="8">IPT/TIG domain-containing protein</fullName>
    </submittedName>
</protein>
<dbReference type="RefSeq" id="WP_377522008.1">
    <property type="nucleotide sequence ID" value="NZ_JBHTLD010000002.1"/>
</dbReference>
<evidence type="ECO:0000256" key="2">
    <source>
        <dbReference type="ARBA" id="ARBA00004496"/>
    </source>
</evidence>
<feature type="domain" description="IPT/TIG" evidence="6">
    <location>
        <begin position="310"/>
        <end position="386"/>
    </location>
</feature>
<dbReference type="SUPFAM" id="SSF81296">
    <property type="entry name" value="E set domains"/>
    <property type="match status" value="2"/>
</dbReference>
<proteinExistence type="predicted"/>
<organism evidence="8 9">
    <name type="scientific">Pontibacter rugosus</name>
    <dbReference type="NCBI Taxonomy" id="1745966"/>
    <lineage>
        <taxon>Bacteria</taxon>
        <taxon>Pseudomonadati</taxon>
        <taxon>Bacteroidota</taxon>
        <taxon>Cytophagia</taxon>
        <taxon>Cytophagales</taxon>
        <taxon>Hymenobacteraceae</taxon>
        <taxon>Pontibacter</taxon>
    </lineage>
</organism>
<evidence type="ECO:0000256" key="5">
    <source>
        <dbReference type="ARBA" id="ARBA00023273"/>
    </source>
</evidence>
<evidence type="ECO:0000256" key="3">
    <source>
        <dbReference type="ARBA" id="ARBA00022490"/>
    </source>
</evidence>
<keyword evidence="5" id="KW-0966">Cell projection</keyword>
<evidence type="ECO:0000259" key="6">
    <source>
        <dbReference type="Pfam" id="PF01833"/>
    </source>
</evidence>
<dbReference type="PROSITE" id="PS50194">
    <property type="entry name" value="FILAMIN_REPEAT"/>
    <property type="match status" value="1"/>
</dbReference>